<dbReference type="AlphaFoldDB" id="A0A557QJJ0"/>
<keyword evidence="3" id="KW-1185">Reference proteome</keyword>
<name>A0A557QJJ0_9RHOO</name>
<reference evidence="2 3" key="1">
    <citation type="submission" date="2019-07" db="EMBL/GenBank/DDBJ databases">
        <title>The pathways for chlorine oxyanion respiration interact through the shared metabolite chlorate.</title>
        <authorList>
            <person name="Barnum T.P."/>
            <person name="Cheng Y."/>
            <person name="Hill K.A."/>
            <person name="Lucas L.N."/>
            <person name="Carlson H.K."/>
            <person name="Coates J.D."/>
        </authorList>
    </citation>
    <scope>NUCLEOTIDE SEQUENCE [LARGE SCALE GENOMIC DNA]</scope>
    <source>
        <strain evidence="2 3">SFB-3</strain>
    </source>
</reference>
<evidence type="ECO:0000256" key="1">
    <source>
        <dbReference type="SAM" id="MobiDB-lite"/>
    </source>
</evidence>
<comment type="caution">
    <text evidence="2">The sequence shown here is derived from an EMBL/GenBank/DDBJ whole genome shotgun (WGS) entry which is preliminary data.</text>
</comment>
<evidence type="ECO:0000313" key="2">
    <source>
        <dbReference type="EMBL" id="TVO53076.1"/>
    </source>
</evidence>
<sequence>MPTDDEKERLKLALALTYCEPSKAEEHCTAYGVDLEHVLSTLAEPEGLRAAIVAAQALRQSGQLLKRQALAPLEKLVAHIDEMIDAGHIPPGTAPKLADTLLKLTGLAEERASRLRLTEPEKPSATVFVLHGDEKAPPTRAGESRITIRLPATPRPQGDIIDAEPAGGSDEPE</sequence>
<proteinExistence type="predicted"/>
<protein>
    <submittedName>
        <fullName evidence="2">Uncharacterized protein</fullName>
    </submittedName>
</protein>
<dbReference type="Proteomes" id="UP000319502">
    <property type="component" value="Unassembled WGS sequence"/>
</dbReference>
<dbReference type="EMBL" id="VMNK01000015">
    <property type="protein sequence ID" value="TVO53076.1"/>
    <property type="molecule type" value="Genomic_DNA"/>
</dbReference>
<organism evidence="2 3">
    <name type="scientific">Denitromonas halophila</name>
    <dbReference type="NCBI Taxonomy" id="1629404"/>
    <lineage>
        <taxon>Bacteria</taxon>
        <taxon>Pseudomonadati</taxon>
        <taxon>Pseudomonadota</taxon>
        <taxon>Betaproteobacteria</taxon>
        <taxon>Rhodocyclales</taxon>
        <taxon>Zoogloeaceae</taxon>
        <taxon>Denitromonas</taxon>
    </lineage>
</organism>
<gene>
    <name evidence="2" type="ORF">FHP91_14825</name>
</gene>
<accession>A0A557QJJ0</accession>
<feature type="region of interest" description="Disordered" evidence="1">
    <location>
        <begin position="150"/>
        <end position="173"/>
    </location>
</feature>
<evidence type="ECO:0000313" key="3">
    <source>
        <dbReference type="Proteomes" id="UP000319502"/>
    </source>
</evidence>
<dbReference type="RefSeq" id="WP_144310327.1">
    <property type="nucleotide sequence ID" value="NZ_VMNK01000015.1"/>
</dbReference>